<dbReference type="PROSITE" id="PS50931">
    <property type="entry name" value="HTH_LYSR"/>
    <property type="match status" value="1"/>
</dbReference>
<feature type="domain" description="HTH lysR-type" evidence="11">
    <location>
        <begin position="6"/>
        <end position="63"/>
    </location>
</feature>
<evidence type="ECO:0000259" key="11">
    <source>
        <dbReference type="PROSITE" id="PS50931"/>
    </source>
</evidence>
<dbReference type="FunFam" id="1.10.10.10:FF:000038">
    <property type="entry name" value="Glycine cleavage system transcriptional activator"/>
    <property type="match status" value="1"/>
</dbReference>
<evidence type="ECO:0000256" key="4">
    <source>
        <dbReference type="ARBA" id="ARBA00023015"/>
    </source>
</evidence>
<keyword evidence="2" id="KW-0678">Repressor</keyword>
<name>A0A4V1CBL6_9PSED</name>
<keyword evidence="8" id="KW-0804">Transcription</keyword>
<dbReference type="InterPro" id="IPR036388">
    <property type="entry name" value="WH-like_DNA-bd_sf"/>
</dbReference>
<dbReference type="SUPFAM" id="SSF53850">
    <property type="entry name" value="Periplasmic binding protein-like II"/>
    <property type="match status" value="1"/>
</dbReference>
<dbReference type="CDD" id="cd08432">
    <property type="entry name" value="PBP2_GcdR_TrpI_HvrB_AmpR_like"/>
    <property type="match status" value="1"/>
</dbReference>
<sequence>MAAKTPSLNGLKAFESAARHMSFTKAAEELNVTQTAVSHQIRRLEDELGVRLFLRLKDGLALTSEGQAYLPGISSAFHEIRRATERLLDGGNNSVLTISTLVSLASKWLLPRLASFQEAFPDIDVRVTASTELVDFRKGGIDAAIRYGFGDWKGLRADWLMSDEIFPVCSPTLLEGRNGLSSPADLANQTLLQVSGMTHDDWNLWLSAAGQPTRFAEDARLTFDLAMMAVQAAIDGLGVCIGRSSYVDDDLKAGRLVAPFNLRLKSDLGFYLVTPLESASSKKVQAFRTWLMDLVSRSDTPKISEVLG</sequence>
<evidence type="ECO:0000256" key="7">
    <source>
        <dbReference type="ARBA" id="ARBA00023159"/>
    </source>
</evidence>
<dbReference type="NCBIfam" id="NF008352">
    <property type="entry name" value="PRK11139.1"/>
    <property type="match status" value="1"/>
</dbReference>
<comment type="similarity">
    <text evidence="1">Belongs to the LysR transcriptional regulatory family.</text>
</comment>
<protein>
    <recommendedName>
        <fullName evidence="9">HTH-type transcriptional regulator TrpI</fullName>
    </recommendedName>
    <alternativeName>
        <fullName evidence="10">TrpBA operon transcriptional activator</fullName>
    </alternativeName>
</protein>
<evidence type="ECO:0000256" key="9">
    <source>
        <dbReference type="ARBA" id="ARBA00067891"/>
    </source>
</evidence>
<dbReference type="FunFam" id="3.40.190.10:FF:000017">
    <property type="entry name" value="Glycine cleavage system transcriptional activator"/>
    <property type="match status" value="1"/>
</dbReference>
<evidence type="ECO:0000313" key="13">
    <source>
        <dbReference type="EMBL" id="WGO96307.1"/>
    </source>
</evidence>
<dbReference type="InterPro" id="IPR005119">
    <property type="entry name" value="LysR_subst-bd"/>
</dbReference>
<dbReference type="InterPro" id="IPR036390">
    <property type="entry name" value="WH_DNA-bd_sf"/>
</dbReference>
<proteinExistence type="inferred from homology"/>
<evidence type="ECO:0000256" key="10">
    <source>
        <dbReference type="ARBA" id="ARBA00077124"/>
    </source>
</evidence>
<reference evidence="13" key="4">
    <citation type="submission" date="2023-04" db="EMBL/GenBank/DDBJ databases">
        <authorList>
            <person name="Charles T.C."/>
            <person name="Cheng J."/>
            <person name="Lynch M."/>
            <person name="Van Dyk A."/>
        </authorList>
    </citation>
    <scope>NUCLEOTIDE SEQUENCE</scope>
    <source>
        <strain evidence="13">YsS1</strain>
    </source>
</reference>
<reference evidence="12 14" key="2">
    <citation type="journal article" date="2019" name="Front. Microbiol.">
        <title>In silico and Genetic Analyses of Cyclic Lipopeptide Synthetic Gene Clusters in Pseudomonas sp. 11K1.</title>
        <authorList>
            <person name="Zhao H."/>
            <person name="Liu Y.P."/>
            <person name="Zhang L.Q."/>
        </authorList>
    </citation>
    <scope>NUCLEOTIDE SEQUENCE [LARGE SCALE GENOMIC DNA]</scope>
    <source>
        <strain evidence="12 14">11K1</strain>
    </source>
</reference>
<evidence type="ECO:0000313" key="12">
    <source>
        <dbReference type="EMBL" id="QBZ92834.1"/>
    </source>
</evidence>
<keyword evidence="3" id="KW-0028">Amino-acid biosynthesis</keyword>
<dbReference type="Pfam" id="PF03466">
    <property type="entry name" value="LysR_substrate"/>
    <property type="match status" value="1"/>
</dbReference>
<dbReference type="Gene3D" id="1.10.10.10">
    <property type="entry name" value="Winged helix-like DNA-binding domain superfamily/Winged helix DNA-binding domain"/>
    <property type="match status" value="1"/>
</dbReference>
<dbReference type="KEGG" id="pvk:EPZ47_16810"/>
<dbReference type="Pfam" id="PF00126">
    <property type="entry name" value="HTH_1"/>
    <property type="match status" value="1"/>
</dbReference>
<dbReference type="AlphaFoldDB" id="A0A4V1CBL6"/>
<dbReference type="GO" id="GO:0000162">
    <property type="term" value="P:L-tryptophan biosynthetic process"/>
    <property type="evidence" value="ECO:0007669"/>
    <property type="project" value="UniProtKB-KW"/>
</dbReference>
<gene>
    <name evidence="12" type="primary">gcvA</name>
    <name evidence="12" type="ORF">EPZ47_16810</name>
    <name evidence="13" type="ORF">QCD61_16220</name>
</gene>
<evidence type="ECO:0000256" key="5">
    <source>
        <dbReference type="ARBA" id="ARBA00023125"/>
    </source>
</evidence>
<evidence type="ECO:0000256" key="2">
    <source>
        <dbReference type="ARBA" id="ARBA00022491"/>
    </source>
</evidence>
<keyword evidence="5" id="KW-0238">DNA-binding</keyword>
<dbReference type="SUPFAM" id="SSF46785">
    <property type="entry name" value="Winged helix' DNA-binding domain"/>
    <property type="match status" value="1"/>
</dbReference>
<keyword evidence="6" id="KW-0057">Aromatic amino acid biosynthesis</keyword>
<dbReference type="InterPro" id="IPR000847">
    <property type="entry name" value="LysR_HTH_N"/>
</dbReference>
<dbReference type="OrthoDB" id="5526340at2"/>
<evidence type="ECO:0000313" key="15">
    <source>
        <dbReference type="Proteomes" id="UP001227386"/>
    </source>
</evidence>
<keyword evidence="7" id="KW-0010">Activator</keyword>
<dbReference type="PANTHER" id="PTHR30537:SF74">
    <property type="entry name" value="HTH-TYPE TRANSCRIPTIONAL REGULATOR TRPI"/>
    <property type="match status" value="1"/>
</dbReference>
<dbReference type="EMBL" id="CP035088">
    <property type="protein sequence ID" value="QBZ92834.1"/>
    <property type="molecule type" value="Genomic_DNA"/>
</dbReference>
<dbReference type="GO" id="GO:0003700">
    <property type="term" value="F:DNA-binding transcription factor activity"/>
    <property type="evidence" value="ECO:0007669"/>
    <property type="project" value="InterPro"/>
</dbReference>
<keyword evidence="15" id="KW-1185">Reference proteome</keyword>
<evidence type="ECO:0000256" key="8">
    <source>
        <dbReference type="ARBA" id="ARBA00023163"/>
    </source>
</evidence>
<dbReference type="RefSeq" id="WP_135848019.1">
    <property type="nucleotide sequence ID" value="NZ_CP035088.1"/>
</dbReference>
<dbReference type="GO" id="GO:0009891">
    <property type="term" value="P:positive regulation of biosynthetic process"/>
    <property type="evidence" value="ECO:0007669"/>
    <property type="project" value="UniProtKB-ARBA"/>
</dbReference>
<dbReference type="Proteomes" id="UP001227386">
    <property type="component" value="Chromosome"/>
</dbReference>
<dbReference type="PRINTS" id="PR00039">
    <property type="entry name" value="HTHLYSR"/>
</dbReference>
<dbReference type="GO" id="GO:0006351">
    <property type="term" value="P:DNA-templated transcription"/>
    <property type="evidence" value="ECO:0007669"/>
    <property type="project" value="TreeGrafter"/>
</dbReference>
<accession>A0A4V1CBL6</accession>
<dbReference type="PANTHER" id="PTHR30537">
    <property type="entry name" value="HTH-TYPE TRANSCRIPTIONAL REGULATOR"/>
    <property type="match status" value="1"/>
</dbReference>
<organism evidence="12 14">
    <name type="scientific">Pseudomonas viciae</name>
    <dbReference type="NCBI Taxonomy" id="2505979"/>
    <lineage>
        <taxon>Bacteria</taxon>
        <taxon>Pseudomonadati</taxon>
        <taxon>Pseudomonadota</taxon>
        <taxon>Gammaproteobacteria</taxon>
        <taxon>Pseudomonadales</taxon>
        <taxon>Pseudomonadaceae</taxon>
        <taxon>Pseudomonas</taxon>
    </lineage>
</organism>
<reference evidence="12" key="3">
    <citation type="submission" date="2019-01" db="EMBL/GenBank/DDBJ databases">
        <authorList>
            <person name="Zhang L."/>
        </authorList>
    </citation>
    <scope>NUCLEOTIDE SEQUENCE</scope>
    <source>
        <strain evidence="12">11K1</strain>
    </source>
</reference>
<evidence type="ECO:0000256" key="1">
    <source>
        <dbReference type="ARBA" id="ARBA00009437"/>
    </source>
</evidence>
<dbReference type="GO" id="GO:0043565">
    <property type="term" value="F:sequence-specific DNA binding"/>
    <property type="evidence" value="ECO:0007669"/>
    <property type="project" value="TreeGrafter"/>
</dbReference>
<evidence type="ECO:0000256" key="3">
    <source>
        <dbReference type="ARBA" id="ARBA00022822"/>
    </source>
</evidence>
<keyword evidence="4" id="KW-0805">Transcription regulation</keyword>
<dbReference type="InterPro" id="IPR058163">
    <property type="entry name" value="LysR-type_TF_proteobact-type"/>
</dbReference>
<dbReference type="Proteomes" id="UP000296468">
    <property type="component" value="Chromosome"/>
</dbReference>
<evidence type="ECO:0000256" key="6">
    <source>
        <dbReference type="ARBA" id="ARBA00023141"/>
    </source>
</evidence>
<keyword evidence="3" id="KW-0822">Tryptophan biosynthesis</keyword>
<reference evidence="13 15" key="1">
    <citation type="journal article" date="2012" name="Appl. Soil Ecol.">
        <title>Isolation and characterization of new plant growth-promoting bacterial endophytes.</title>
        <authorList>
            <person name="Rashid S."/>
            <person name="Charles T.C."/>
            <person name="Glick B.R."/>
        </authorList>
    </citation>
    <scope>NUCLEOTIDE SEQUENCE [LARGE SCALE GENOMIC DNA]</scope>
    <source>
        <strain evidence="13 15">YsS1</strain>
    </source>
</reference>
<dbReference type="EMBL" id="CP123771">
    <property type="protein sequence ID" value="WGO96307.1"/>
    <property type="molecule type" value="Genomic_DNA"/>
</dbReference>
<dbReference type="Gene3D" id="3.40.190.10">
    <property type="entry name" value="Periplasmic binding protein-like II"/>
    <property type="match status" value="2"/>
</dbReference>
<evidence type="ECO:0000313" key="14">
    <source>
        <dbReference type="Proteomes" id="UP000296468"/>
    </source>
</evidence>